<dbReference type="Gene3D" id="3.40.50.720">
    <property type="entry name" value="NAD(P)-binding Rossmann-like Domain"/>
    <property type="match status" value="1"/>
</dbReference>
<accession>A0A845KZG1</accession>
<evidence type="ECO:0000256" key="3">
    <source>
        <dbReference type="ARBA" id="ARBA00023004"/>
    </source>
</evidence>
<keyword evidence="7" id="KW-1185">Reference proteome</keyword>
<evidence type="ECO:0000313" key="7">
    <source>
        <dbReference type="Proteomes" id="UP000463470"/>
    </source>
</evidence>
<dbReference type="InterPro" id="IPR029063">
    <property type="entry name" value="SAM-dependent_MTases_sf"/>
</dbReference>
<keyword evidence="2" id="KW-0479">Metal-binding</keyword>
<dbReference type="AlphaFoldDB" id="A0A845KZG1"/>
<dbReference type="CDD" id="cd01335">
    <property type="entry name" value="Radical_SAM"/>
    <property type="match status" value="1"/>
</dbReference>
<dbReference type="Pfam" id="PF04055">
    <property type="entry name" value="Radical_SAM"/>
    <property type="match status" value="1"/>
</dbReference>
<dbReference type="PANTHER" id="PTHR11228">
    <property type="entry name" value="RADICAL SAM DOMAIN PROTEIN"/>
    <property type="match status" value="1"/>
</dbReference>
<dbReference type="SFLD" id="SFLDS00029">
    <property type="entry name" value="Radical_SAM"/>
    <property type="match status" value="1"/>
</dbReference>
<dbReference type="EMBL" id="WXEY01000005">
    <property type="protein sequence ID" value="MZP29447.1"/>
    <property type="molecule type" value="Genomic_DNA"/>
</dbReference>
<dbReference type="GO" id="GO:0046872">
    <property type="term" value="F:metal ion binding"/>
    <property type="evidence" value="ECO:0007669"/>
    <property type="project" value="UniProtKB-KW"/>
</dbReference>
<comment type="caution">
    <text evidence="6">The sequence shown here is derived from an EMBL/GenBank/DDBJ whole genome shotgun (WGS) entry which is preliminary data.</text>
</comment>
<dbReference type="GO" id="GO:0051536">
    <property type="term" value="F:iron-sulfur cluster binding"/>
    <property type="evidence" value="ECO:0007669"/>
    <property type="project" value="UniProtKB-KW"/>
</dbReference>
<dbReference type="SUPFAM" id="SSF53335">
    <property type="entry name" value="S-adenosyl-L-methionine-dependent methyltransferases"/>
    <property type="match status" value="1"/>
</dbReference>
<sequence length="437" mass="50873">MRQERPDQLTAAVNLWQHCNFNCSFCHGAGSPVPRDWTPYNEKMGRLEAFFDRTGSWRINFLGGEPLINPAFAEMVCRLSARHSISMTTNASVAFDKLFPDEVIRRFTDMRFSYHPIHENHRHYDELFEHNLAVLARNHVDCVVIYVLLPERIGNYEALVERFQKYGVRMGPNRLIGEHKGKLYPQAYTEEEEAWLENRFHDVHSRYMSEHSFHHPTMRPCRAGFTRFNMFLDSGRITPCEHQNFREVFNFLRDEPEAFAGKRLTQPQRCPMRTCYCGFHMDQEEFLATQDKFDLNNYPGWLQVCSLSPEGEAYWAEQELTFVHRLREALQGRQVYIWGAGVHTQKLLAILERKGFPLEAINGVVDSNPRKDGTSLNGHPVFFKERFLAELADRCTDIIISSATFEDEIYAQLHPLLGERVNLIRLYNGDLGCMAPI</sequence>
<reference evidence="6 7" key="1">
    <citation type="submission" date="2020-01" db="EMBL/GenBank/DDBJ databases">
        <title>Whole-genome sequence of Heliobacterium undosum DSM 13378.</title>
        <authorList>
            <person name="Kyndt J.A."/>
            <person name="Meyer T.E."/>
        </authorList>
    </citation>
    <scope>NUCLEOTIDE SEQUENCE [LARGE SCALE GENOMIC DNA]</scope>
    <source>
        <strain evidence="6 7">DSM 13378</strain>
    </source>
</reference>
<organism evidence="6 7">
    <name type="scientific">Heliomicrobium undosum</name>
    <dbReference type="NCBI Taxonomy" id="121734"/>
    <lineage>
        <taxon>Bacteria</taxon>
        <taxon>Bacillati</taxon>
        <taxon>Bacillota</taxon>
        <taxon>Clostridia</taxon>
        <taxon>Eubacteriales</taxon>
        <taxon>Heliobacteriaceae</taxon>
        <taxon>Heliomicrobium</taxon>
    </lineage>
</organism>
<keyword evidence="4" id="KW-0411">Iron-sulfur</keyword>
<evidence type="ECO:0000256" key="4">
    <source>
        <dbReference type="ARBA" id="ARBA00023014"/>
    </source>
</evidence>
<dbReference type="GO" id="GO:0003824">
    <property type="term" value="F:catalytic activity"/>
    <property type="evidence" value="ECO:0007669"/>
    <property type="project" value="InterPro"/>
</dbReference>
<evidence type="ECO:0000256" key="1">
    <source>
        <dbReference type="ARBA" id="ARBA00022691"/>
    </source>
</evidence>
<evidence type="ECO:0000313" key="6">
    <source>
        <dbReference type="EMBL" id="MZP29447.1"/>
    </source>
</evidence>
<keyword evidence="3" id="KW-0408">Iron</keyword>
<dbReference type="Gene3D" id="3.20.20.70">
    <property type="entry name" value="Aldolase class I"/>
    <property type="match status" value="1"/>
</dbReference>
<dbReference type="InterPro" id="IPR058240">
    <property type="entry name" value="rSAM_sf"/>
</dbReference>
<proteinExistence type="predicted"/>
<dbReference type="SUPFAM" id="SSF102114">
    <property type="entry name" value="Radical SAM enzymes"/>
    <property type="match status" value="1"/>
</dbReference>
<gene>
    <name evidence="6" type="ORF">GTO91_06980</name>
</gene>
<dbReference type="InterPro" id="IPR007197">
    <property type="entry name" value="rSAM"/>
</dbReference>
<evidence type="ECO:0000259" key="5">
    <source>
        <dbReference type="Pfam" id="PF04055"/>
    </source>
</evidence>
<dbReference type="OrthoDB" id="9792276at2"/>
<dbReference type="PANTHER" id="PTHR11228:SF7">
    <property type="entry name" value="PQQA PEPTIDE CYCLASE"/>
    <property type="match status" value="1"/>
</dbReference>
<dbReference type="Proteomes" id="UP000463470">
    <property type="component" value="Unassembled WGS sequence"/>
</dbReference>
<evidence type="ECO:0000256" key="2">
    <source>
        <dbReference type="ARBA" id="ARBA00022723"/>
    </source>
</evidence>
<feature type="domain" description="Radical SAM core" evidence="5">
    <location>
        <begin position="14"/>
        <end position="111"/>
    </location>
</feature>
<dbReference type="RefSeq" id="WP_161256903.1">
    <property type="nucleotide sequence ID" value="NZ_WXEY01000005.1"/>
</dbReference>
<protein>
    <submittedName>
        <fullName evidence="6">Radical SAM protein</fullName>
    </submittedName>
</protein>
<dbReference type="InterPro" id="IPR050377">
    <property type="entry name" value="Radical_SAM_PqqE_MftC-like"/>
</dbReference>
<name>A0A845KZG1_9FIRM</name>
<dbReference type="InterPro" id="IPR013785">
    <property type="entry name" value="Aldolase_TIM"/>
</dbReference>
<keyword evidence="1" id="KW-0949">S-adenosyl-L-methionine</keyword>